<name>A0A0B5B923_9BACT</name>
<dbReference type="HOGENOM" id="CLU_1313939_0_0_7"/>
<accession>A0A0B5B923</accession>
<protein>
    <submittedName>
        <fullName evidence="1">Uncharacterized protein</fullName>
    </submittedName>
</protein>
<sequence>MIISAGEGRQLTVPLAGIRSPAAGASRPSVLDRFLSYSGKRTIGALVPLFEAGRDDREMRQEPVVALSDGTTELLMTVSVEPADTPGLKFVLIGLHFLALQRSDDRHWQIRAVPRKGSSRASLMVVTDRSVVAEFPVTVAPPLEVGPESCAADAEVLTGHQVAVDPPSDILPLAEAGEGGMAAAYVHTANCLARGLVTPLRASVPAGSR</sequence>
<organism evidence="1 2">
    <name type="scientific">Geobacter pickeringii</name>
    <dbReference type="NCBI Taxonomy" id="345632"/>
    <lineage>
        <taxon>Bacteria</taxon>
        <taxon>Pseudomonadati</taxon>
        <taxon>Thermodesulfobacteriota</taxon>
        <taxon>Desulfuromonadia</taxon>
        <taxon>Geobacterales</taxon>
        <taxon>Geobacteraceae</taxon>
        <taxon>Geobacter</taxon>
    </lineage>
</organism>
<reference evidence="1 2" key="1">
    <citation type="journal article" date="2015" name="Genome Announc.">
        <title>Complete Genome of Geobacter pickeringii G13T, a Metal-Reducing Isolate from Sedimentary Kaolin Deposits.</title>
        <authorList>
            <person name="Badalamenti J.P."/>
            <person name="Bond D.R."/>
        </authorList>
    </citation>
    <scope>NUCLEOTIDE SEQUENCE [LARGE SCALE GENOMIC DNA]</scope>
    <source>
        <strain evidence="1 2">G13</strain>
    </source>
</reference>
<gene>
    <name evidence="1" type="ORF">GPICK_07570</name>
</gene>
<keyword evidence="2" id="KW-1185">Reference proteome</keyword>
<dbReference type="EMBL" id="CP009788">
    <property type="protein sequence ID" value="AJE03233.1"/>
    <property type="molecule type" value="Genomic_DNA"/>
</dbReference>
<evidence type="ECO:0000313" key="2">
    <source>
        <dbReference type="Proteomes" id="UP000057609"/>
    </source>
</evidence>
<dbReference type="KEGG" id="gpi:GPICK_07570"/>
<dbReference type="AlphaFoldDB" id="A0A0B5B923"/>
<dbReference type="RefSeq" id="WP_039741837.1">
    <property type="nucleotide sequence ID" value="NZ_CP009788.1"/>
</dbReference>
<dbReference type="OrthoDB" id="5393498at2"/>
<proteinExistence type="predicted"/>
<evidence type="ECO:0000313" key="1">
    <source>
        <dbReference type="EMBL" id="AJE03233.1"/>
    </source>
</evidence>
<dbReference type="Proteomes" id="UP000057609">
    <property type="component" value="Chromosome"/>
</dbReference>